<evidence type="ECO:0000313" key="3">
    <source>
        <dbReference type="EMBL" id="CAF0998032.1"/>
    </source>
</evidence>
<dbReference type="EMBL" id="CAJOBA010006244">
    <property type="protein sequence ID" value="CAF3767644.1"/>
    <property type="molecule type" value="Genomic_DNA"/>
</dbReference>
<sequence length="226" mass="23356">MYIGDYGSNSVIRWILGQPNGTVITASQFTSLTGVTVDSNGTVYASDSGSGKFLKFSAGSNSTTVGTVVDTTGGANVCVDTRNNDIYLLSAGRILRYPLGSAPYQVAAGDTSGGSNLNELSGPNGCYIDPSNGNIYVADNGNNRVLRFPSGSTNTTNGTIVAGGNGSGPNANQLSNPRGVVVDQSGNVFVTDTKAEGSSFQSFDVRGRKDLDVDFDIKRGINTPLS</sequence>
<dbReference type="GO" id="GO:0008270">
    <property type="term" value="F:zinc ion binding"/>
    <property type="evidence" value="ECO:0007669"/>
    <property type="project" value="UniProtKB-KW"/>
</dbReference>
<evidence type="ECO:0000313" key="4">
    <source>
        <dbReference type="EMBL" id="CAF3767644.1"/>
    </source>
</evidence>
<organism evidence="3 5">
    <name type="scientific">Didymodactylos carnosus</name>
    <dbReference type="NCBI Taxonomy" id="1234261"/>
    <lineage>
        <taxon>Eukaryota</taxon>
        <taxon>Metazoa</taxon>
        <taxon>Spiralia</taxon>
        <taxon>Gnathifera</taxon>
        <taxon>Rotifera</taxon>
        <taxon>Eurotatoria</taxon>
        <taxon>Bdelloidea</taxon>
        <taxon>Philodinida</taxon>
        <taxon>Philodinidae</taxon>
        <taxon>Didymodactylos</taxon>
    </lineage>
</organism>
<dbReference type="Pfam" id="PF01436">
    <property type="entry name" value="NHL"/>
    <property type="match status" value="2"/>
</dbReference>
<evidence type="ECO:0008006" key="6">
    <source>
        <dbReference type="Google" id="ProtNLM"/>
    </source>
</evidence>
<dbReference type="Proteomes" id="UP000682733">
    <property type="component" value="Unassembled WGS sequence"/>
</dbReference>
<dbReference type="InterPro" id="IPR001258">
    <property type="entry name" value="NHL_repeat"/>
</dbReference>
<dbReference type="PANTHER" id="PTHR24104:SF25">
    <property type="entry name" value="PROTEIN LIN-41"/>
    <property type="match status" value="1"/>
</dbReference>
<dbReference type="Gene3D" id="2.40.10.500">
    <property type="match status" value="1"/>
</dbReference>
<proteinExistence type="predicted"/>
<evidence type="ECO:0000313" key="5">
    <source>
        <dbReference type="Proteomes" id="UP000677228"/>
    </source>
</evidence>
<keyword evidence="1" id="KW-0677">Repeat</keyword>
<dbReference type="Proteomes" id="UP000677228">
    <property type="component" value="Unassembled WGS sequence"/>
</dbReference>
<dbReference type="PANTHER" id="PTHR24104">
    <property type="entry name" value="E3 UBIQUITIN-PROTEIN LIGASE NHLRC1-RELATED"/>
    <property type="match status" value="1"/>
</dbReference>
<evidence type="ECO:0000256" key="2">
    <source>
        <dbReference type="PROSITE-ProRule" id="PRU00504"/>
    </source>
</evidence>
<dbReference type="AlphaFoldDB" id="A0A8S2DL09"/>
<dbReference type="PROSITE" id="PS51125">
    <property type="entry name" value="NHL"/>
    <property type="match status" value="1"/>
</dbReference>
<protein>
    <recommendedName>
        <fullName evidence="6">NHL repeat-containing protein</fullName>
    </recommendedName>
</protein>
<dbReference type="EMBL" id="CAJNOK010006237">
    <property type="protein sequence ID" value="CAF0998032.1"/>
    <property type="molecule type" value="Genomic_DNA"/>
</dbReference>
<feature type="repeat" description="NHL" evidence="2">
    <location>
        <begin position="114"/>
        <end position="151"/>
    </location>
</feature>
<dbReference type="InterPro" id="IPR011042">
    <property type="entry name" value="6-blade_b-propeller_TolB-like"/>
</dbReference>
<dbReference type="InterPro" id="IPR050952">
    <property type="entry name" value="TRIM-NHL_E3_ligases"/>
</dbReference>
<comment type="caution">
    <text evidence="3">The sequence shown here is derived from an EMBL/GenBank/DDBJ whole genome shotgun (WGS) entry which is preliminary data.</text>
</comment>
<name>A0A8S2DL09_9BILA</name>
<gene>
    <name evidence="3" type="ORF">OVA965_LOCUS14415</name>
    <name evidence="4" type="ORF">TMI583_LOCUS14418</name>
</gene>
<evidence type="ECO:0000256" key="1">
    <source>
        <dbReference type="ARBA" id="ARBA00022737"/>
    </source>
</evidence>
<dbReference type="SUPFAM" id="SSF63825">
    <property type="entry name" value="YWTD domain"/>
    <property type="match status" value="1"/>
</dbReference>
<reference evidence="3" key="1">
    <citation type="submission" date="2021-02" db="EMBL/GenBank/DDBJ databases">
        <authorList>
            <person name="Nowell W R."/>
        </authorList>
    </citation>
    <scope>NUCLEOTIDE SEQUENCE</scope>
</reference>
<dbReference type="Gene3D" id="2.120.10.30">
    <property type="entry name" value="TolB, C-terminal domain"/>
    <property type="match status" value="1"/>
</dbReference>
<accession>A0A8S2DL09</accession>